<dbReference type="Proteomes" id="UP001595997">
    <property type="component" value="Unassembled WGS sequence"/>
</dbReference>
<gene>
    <name evidence="4" type="ORF">ACFPA8_17775</name>
</gene>
<evidence type="ECO:0000313" key="5">
    <source>
        <dbReference type="Proteomes" id="UP001595997"/>
    </source>
</evidence>
<name>A0ABV9A7V0_9ACTN</name>
<dbReference type="InterPro" id="IPR000415">
    <property type="entry name" value="Nitroreductase-like"/>
</dbReference>
<organism evidence="4 5">
    <name type="scientific">Streptomyces ovatisporus</name>
    <dbReference type="NCBI Taxonomy" id="1128682"/>
    <lineage>
        <taxon>Bacteria</taxon>
        <taxon>Bacillati</taxon>
        <taxon>Actinomycetota</taxon>
        <taxon>Actinomycetes</taxon>
        <taxon>Kitasatosporales</taxon>
        <taxon>Streptomycetaceae</taxon>
        <taxon>Streptomyces</taxon>
    </lineage>
</organism>
<dbReference type="PANTHER" id="PTHR43673">
    <property type="entry name" value="NAD(P)H NITROREDUCTASE YDGI-RELATED"/>
    <property type="match status" value="1"/>
</dbReference>
<keyword evidence="2" id="KW-0560">Oxidoreductase</keyword>
<comment type="caution">
    <text evidence="4">The sequence shown here is derived from an EMBL/GenBank/DDBJ whole genome shotgun (WGS) entry which is preliminary data.</text>
</comment>
<dbReference type="CDD" id="cd02062">
    <property type="entry name" value="Nitro_FMN_reductase"/>
    <property type="match status" value="1"/>
</dbReference>
<dbReference type="InterPro" id="IPR029479">
    <property type="entry name" value="Nitroreductase"/>
</dbReference>
<comment type="similarity">
    <text evidence="1">Belongs to the nitroreductase family.</text>
</comment>
<keyword evidence="5" id="KW-1185">Reference proteome</keyword>
<evidence type="ECO:0000259" key="3">
    <source>
        <dbReference type="Pfam" id="PF00881"/>
    </source>
</evidence>
<dbReference type="Gene3D" id="3.40.109.10">
    <property type="entry name" value="NADH Oxidase"/>
    <property type="match status" value="1"/>
</dbReference>
<feature type="domain" description="Nitroreductase" evidence="3">
    <location>
        <begin position="12"/>
        <end position="183"/>
    </location>
</feature>
<reference evidence="5" key="1">
    <citation type="journal article" date="2019" name="Int. J. Syst. Evol. Microbiol.">
        <title>The Global Catalogue of Microorganisms (GCM) 10K type strain sequencing project: providing services to taxonomists for standard genome sequencing and annotation.</title>
        <authorList>
            <consortium name="The Broad Institute Genomics Platform"/>
            <consortium name="The Broad Institute Genome Sequencing Center for Infectious Disease"/>
            <person name="Wu L."/>
            <person name="Ma J."/>
        </authorList>
    </citation>
    <scope>NUCLEOTIDE SEQUENCE [LARGE SCALE GENOMIC DNA]</scope>
    <source>
        <strain evidence="5">CGMCC 4.7357</strain>
    </source>
</reference>
<dbReference type="Pfam" id="PF00881">
    <property type="entry name" value="Nitroreductase"/>
    <property type="match status" value="1"/>
</dbReference>
<evidence type="ECO:0000313" key="4">
    <source>
        <dbReference type="EMBL" id="MFC4495974.1"/>
    </source>
</evidence>
<evidence type="ECO:0000256" key="2">
    <source>
        <dbReference type="ARBA" id="ARBA00023002"/>
    </source>
</evidence>
<protein>
    <submittedName>
        <fullName evidence="4">Nitroreductase family protein</fullName>
    </submittedName>
</protein>
<dbReference type="RefSeq" id="WP_386449608.1">
    <property type="nucleotide sequence ID" value="NZ_JBHSFH010000010.1"/>
</dbReference>
<evidence type="ECO:0000256" key="1">
    <source>
        <dbReference type="ARBA" id="ARBA00007118"/>
    </source>
</evidence>
<proteinExistence type="inferred from homology"/>
<dbReference type="PANTHER" id="PTHR43673:SF10">
    <property type="entry name" value="NADH DEHYDROGENASE_NAD(P)H NITROREDUCTASE XCC3605-RELATED"/>
    <property type="match status" value="1"/>
</dbReference>
<dbReference type="SUPFAM" id="SSF55469">
    <property type="entry name" value="FMN-dependent nitroreductase-like"/>
    <property type="match status" value="1"/>
</dbReference>
<accession>A0ABV9A7V0</accession>
<dbReference type="EMBL" id="JBHSFH010000010">
    <property type="protein sequence ID" value="MFC4495974.1"/>
    <property type="molecule type" value="Genomic_DNA"/>
</dbReference>
<sequence>MPELTPDELLTTTRSVRKRLDMTRPVDPALVRECLEIALQAPSGSNAQRWHWLVLTDPEKRREIGALYRKSCRAYLDSPGAAGRLYANDPARSQVQARVNDSVAHLADRMGEVPVLVIPCLQLPSGDLPEGNQAGVWGSVLPAAWSYMLAARSRGLGTAWTTLHLAYEAEAARVLNLPDDVRQAALIPTAHYTGETFKPARRTPLDEVLHENGW</sequence>